<evidence type="ECO:0000256" key="2">
    <source>
        <dbReference type="ARBA" id="ARBA00023002"/>
    </source>
</evidence>
<accession>A0A5C3M3X6</accession>
<name>A0A5C3M3X6_9AGAR</name>
<dbReference type="EMBL" id="ML213597">
    <property type="protein sequence ID" value="TFK40109.1"/>
    <property type="molecule type" value="Genomic_DNA"/>
</dbReference>
<evidence type="ECO:0000313" key="4">
    <source>
        <dbReference type="Proteomes" id="UP000308652"/>
    </source>
</evidence>
<dbReference type="PANTHER" id="PTHR43008:SF4">
    <property type="entry name" value="CHAIN DEHYDROGENASE, PUTATIVE (AFU_ORTHOLOGUE AFUA_4G08710)-RELATED"/>
    <property type="match status" value="1"/>
</dbReference>
<dbReference type="Pfam" id="PF13561">
    <property type="entry name" value="adh_short_C2"/>
    <property type="match status" value="1"/>
</dbReference>
<comment type="similarity">
    <text evidence="1">Belongs to the short-chain dehydrogenases/reductases (SDR) family.</text>
</comment>
<evidence type="ECO:0008006" key="5">
    <source>
        <dbReference type="Google" id="ProtNLM"/>
    </source>
</evidence>
<gene>
    <name evidence="3" type="ORF">BDQ12DRAFT_664622</name>
</gene>
<dbReference type="Gene3D" id="3.40.50.720">
    <property type="entry name" value="NAD(P)-binding Rossmann-like Domain"/>
    <property type="match status" value="1"/>
</dbReference>
<dbReference type="PRINTS" id="PR00081">
    <property type="entry name" value="GDHRDH"/>
</dbReference>
<proteinExistence type="inferred from homology"/>
<dbReference type="Proteomes" id="UP000308652">
    <property type="component" value="Unassembled WGS sequence"/>
</dbReference>
<evidence type="ECO:0000256" key="1">
    <source>
        <dbReference type="ARBA" id="ARBA00006484"/>
    </source>
</evidence>
<reference evidence="3 4" key="1">
    <citation type="journal article" date="2019" name="Nat. Ecol. Evol.">
        <title>Megaphylogeny resolves global patterns of mushroom evolution.</title>
        <authorList>
            <person name="Varga T."/>
            <person name="Krizsan K."/>
            <person name="Foldi C."/>
            <person name="Dima B."/>
            <person name="Sanchez-Garcia M."/>
            <person name="Sanchez-Ramirez S."/>
            <person name="Szollosi G.J."/>
            <person name="Szarkandi J.G."/>
            <person name="Papp V."/>
            <person name="Albert L."/>
            <person name="Andreopoulos W."/>
            <person name="Angelini C."/>
            <person name="Antonin V."/>
            <person name="Barry K.W."/>
            <person name="Bougher N.L."/>
            <person name="Buchanan P."/>
            <person name="Buyck B."/>
            <person name="Bense V."/>
            <person name="Catcheside P."/>
            <person name="Chovatia M."/>
            <person name="Cooper J."/>
            <person name="Damon W."/>
            <person name="Desjardin D."/>
            <person name="Finy P."/>
            <person name="Geml J."/>
            <person name="Haridas S."/>
            <person name="Hughes K."/>
            <person name="Justo A."/>
            <person name="Karasinski D."/>
            <person name="Kautmanova I."/>
            <person name="Kiss B."/>
            <person name="Kocsube S."/>
            <person name="Kotiranta H."/>
            <person name="LaButti K.M."/>
            <person name="Lechner B.E."/>
            <person name="Liimatainen K."/>
            <person name="Lipzen A."/>
            <person name="Lukacs Z."/>
            <person name="Mihaltcheva S."/>
            <person name="Morgado L.N."/>
            <person name="Niskanen T."/>
            <person name="Noordeloos M.E."/>
            <person name="Ohm R.A."/>
            <person name="Ortiz-Santana B."/>
            <person name="Ovrebo C."/>
            <person name="Racz N."/>
            <person name="Riley R."/>
            <person name="Savchenko A."/>
            <person name="Shiryaev A."/>
            <person name="Soop K."/>
            <person name="Spirin V."/>
            <person name="Szebenyi C."/>
            <person name="Tomsovsky M."/>
            <person name="Tulloss R.E."/>
            <person name="Uehling J."/>
            <person name="Grigoriev I.V."/>
            <person name="Vagvolgyi C."/>
            <person name="Papp T."/>
            <person name="Martin F.M."/>
            <person name="Miettinen O."/>
            <person name="Hibbett D.S."/>
            <person name="Nagy L.G."/>
        </authorList>
    </citation>
    <scope>NUCLEOTIDE SEQUENCE [LARGE SCALE GENOMIC DNA]</scope>
    <source>
        <strain evidence="3 4">CBS 166.37</strain>
    </source>
</reference>
<dbReference type="PRINTS" id="PR00080">
    <property type="entry name" value="SDRFAMILY"/>
</dbReference>
<organism evidence="3 4">
    <name type="scientific">Crucibulum laeve</name>
    <dbReference type="NCBI Taxonomy" id="68775"/>
    <lineage>
        <taxon>Eukaryota</taxon>
        <taxon>Fungi</taxon>
        <taxon>Dikarya</taxon>
        <taxon>Basidiomycota</taxon>
        <taxon>Agaricomycotina</taxon>
        <taxon>Agaricomycetes</taxon>
        <taxon>Agaricomycetidae</taxon>
        <taxon>Agaricales</taxon>
        <taxon>Agaricineae</taxon>
        <taxon>Nidulariaceae</taxon>
        <taxon>Crucibulum</taxon>
    </lineage>
</organism>
<sequence length="230" mass="24004">MSLSNIVTGAAPLGISTVNARAPGLNAYSAETTVPLASFQLKAQTYCTSLPPHQNINPLGRMEYIQGGVTDWKAMLLSAEGIFTKKGRLDIAVANAAVADVEPCLEHSGANFLKVGDDTIIGTHILDINVNGALYTAQAAGRQTLKHGIKGSIILVASISAYIANPGLNSTAYDASKAAVFQMGRSLTSKLGMGGIRVNSASPEFTIPTMFMGPDPDPLTSGLDNIRLDS</sequence>
<dbReference type="InterPro" id="IPR002347">
    <property type="entry name" value="SDR_fam"/>
</dbReference>
<keyword evidence="2" id="KW-0560">Oxidoreductase</keyword>
<evidence type="ECO:0000313" key="3">
    <source>
        <dbReference type="EMBL" id="TFK40109.1"/>
    </source>
</evidence>
<dbReference type="InterPro" id="IPR036291">
    <property type="entry name" value="NAD(P)-bd_dom_sf"/>
</dbReference>
<dbReference type="GO" id="GO:0050664">
    <property type="term" value="F:oxidoreductase activity, acting on NAD(P)H, oxygen as acceptor"/>
    <property type="evidence" value="ECO:0007669"/>
    <property type="project" value="TreeGrafter"/>
</dbReference>
<protein>
    <recommendedName>
        <fullName evidence="5">NAD(P)-binding protein</fullName>
    </recommendedName>
</protein>
<dbReference type="PANTHER" id="PTHR43008">
    <property type="entry name" value="BENZIL REDUCTASE"/>
    <property type="match status" value="1"/>
</dbReference>
<dbReference type="GO" id="GO:0016616">
    <property type="term" value="F:oxidoreductase activity, acting on the CH-OH group of donors, NAD or NADP as acceptor"/>
    <property type="evidence" value="ECO:0007669"/>
    <property type="project" value="UniProtKB-ARBA"/>
</dbReference>
<dbReference type="STRING" id="68775.A0A5C3M3X6"/>
<keyword evidence="4" id="KW-1185">Reference proteome</keyword>
<dbReference type="SUPFAM" id="SSF51735">
    <property type="entry name" value="NAD(P)-binding Rossmann-fold domains"/>
    <property type="match status" value="1"/>
</dbReference>
<dbReference type="AlphaFoldDB" id="A0A5C3M3X6"/>
<dbReference type="OrthoDB" id="1669814at2759"/>